<evidence type="ECO:0000256" key="4">
    <source>
        <dbReference type="ARBA" id="ARBA00019403"/>
    </source>
</evidence>
<dbReference type="NCBIfam" id="TIGR00758">
    <property type="entry name" value="UDG_fam4"/>
    <property type="match status" value="1"/>
</dbReference>
<dbReference type="CDD" id="cd10030">
    <property type="entry name" value="UDG-F4_TTUDGA_SPO1dp_like"/>
    <property type="match status" value="1"/>
</dbReference>
<dbReference type="EMBL" id="BARU01008262">
    <property type="protein sequence ID" value="GAH38908.1"/>
    <property type="molecule type" value="Genomic_DNA"/>
</dbReference>
<evidence type="ECO:0000259" key="13">
    <source>
        <dbReference type="SMART" id="SM00986"/>
    </source>
</evidence>
<accession>X1H0V1</accession>
<keyword evidence="7" id="KW-0227">DNA damage</keyword>
<dbReference type="Pfam" id="PF01612">
    <property type="entry name" value="DNA_pol_A_exo1"/>
    <property type="match status" value="1"/>
</dbReference>
<proteinExistence type="inferred from homology"/>
<evidence type="ECO:0000313" key="14">
    <source>
        <dbReference type="EMBL" id="GAH38908.1"/>
    </source>
</evidence>
<reference evidence="14" key="1">
    <citation type="journal article" date="2014" name="Front. Microbiol.">
        <title>High frequency of phylogenetically diverse reductive dehalogenase-homologous genes in deep subseafloor sedimentary metagenomes.</title>
        <authorList>
            <person name="Kawai M."/>
            <person name="Futagami T."/>
            <person name="Toyoda A."/>
            <person name="Takaki Y."/>
            <person name="Nishi S."/>
            <person name="Hori S."/>
            <person name="Arai W."/>
            <person name="Tsubouchi T."/>
            <person name="Morono Y."/>
            <person name="Uchiyama I."/>
            <person name="Ito T."/>
            <person name="Fujiyama A."/>
            <person name="Inagaki F."/>
            <person name="Takami H."/>
        </authorList>
    </citation>
    <scope>NUCLEOTIDE SEQUENCE</scope>
    <source>
        <strain evidence="14">Expedition CK06-06</strain>
    </source>
</reference>
<dbReference type="InterPro" id="IPR036895">
    <property type="entry name" value="Uracil-DNA_glycosylase-like_sf"/>
</dbReference>
<dbReference type="InterPro" id="IPR005273">
    <property type="entry name" value="Ura-DNA_glyco_family4"/>
</dbReference>
<organism evidence="14">
    <name type="scientific">marine sediment metagenome</name>
    <dbReference type="NCBI Taxonomy" id="412755"/>
    <lineage>
        <taxon>unclassified sequences</taxon>
        <taxon>metagenomes</taxon>
        <taxon>ecological metagenomes</taxon>
    </lineage>
</organism>
<dbReference type="InterPro" id="IPR051536">
    <property type="entry name" value="UDG_Type-4/5"/>
</dbReference>
<keyword evidence="9" id="KW-0408">Iron</keyword>
<feature type="domain" description="3'-5' exonuclease" evidence="12">
    <location>
        <begin position="151"/>
        <end position="328"/>
    </location>
</feature>
<evidence type="ECO:0000256" key="11">
    <source>
        <dbReference type="ARBA" id="ARBA00023204"/>
    </source>
</evidence>
<dbReference type="SUPFAM" id="SSF53098">
    <property type="entry name" value="Ribonuclease H-like"/>
    <property type="match status" value="1"/>
</dbReference>
<comment type="caution">
    <text evidence="14">The sequence shown here is derived from an EMBL/GenBank/DDBJ whole genome shotgun (WGS) entry which is preliminary data.</text>
</comment>
<dbReference type="Gene3D" id="3.30.420.10">
    <property type="entry name" value="Ribonuclease H-like superfamily/Ribonuclease H"/>
    <property type="match status" value="1"/>
</dbReference>
<dbReference type="EC" id="3.2.2.27" evidence="3"/>
<dbReference type="GO" id="GO:0051539">
    <property type="term" value="F:4 iron, 4 sulfur cluster binding"/>
    <property type="evidence" value="ECO:0007669"/>
    <property type="project" value="UniProtKB-KW"/>
</dbReference>
<evidence type="ECO:0000256" key="2">
    <source>
        <dbReference type="ARBA" id="ARBA00006521"/>
    </source>
</evidence>
<feature type="non-terminal residue" evidence="14">
    <location>
        <position position="1"/>
    </location>
</feature>
<protein>
    <recommendedName>
        <fullName evidence="4">Type-4 uracil-DNA glycosylase</fullName>
        <ecNumber evidence="3">3.2.2.27</ecNumber>
    </recommendedName>
</protein>
<evidence type="ECO:0000256" key="1">
    <source>
        <dbReference type="ARBA" id="ARBA00001400"/>
    </source>
</evidence>
<keyword evidence="11" id="KW-0234">DNA repair</keyword>
<evidence type="ECO:0000256" key="7">
    <source>
        <dbReference type="ARBA" id="ARBA00022763"/>
    </source>
</evidence>
<dbReference type="SUPFAM" id="SSF52141">
    <property type="entry name" value="Uracil-DNA glycosylase-like"/>
    <property type="match status" value="1"/>
</dbReference>
<dbReference type="Gene3D" id="3.40.470.10">
    <property type="entry name" value="Uracil-DNA glycosylase-like domain"/>
    <property type="match status" value="1"/>
</dbReference>
<dbReference type="PANTHER" id="PTHR33693">
    <property type="entry name" value="TYPE-5 URACIL-DNA GLYCOSYLASE"/>
    <property type="match status" value="1"/>
</dbReference>
<dbReference type="SMART" id="SM00986">
    <property type="entry name" value="UDG"/>
    <property type="match status" value="1"/>
</dbReference>
<keyword evidence="5" id="KW-0004">4Fe-4S</keyword>
<gene>
    <name evidence="14" type="ORF">S03H2_16189</name>
</gene>
<keyword evidence="8" id="KW-0378">Hydrolase</keyword>
<evidence type="ECO:0000256" key="5">
    <source>
        <dbReference type="ARBA" id="ARBA00022485"/>
    </source>
</evidence>
<dbReference type="PANTHER" id="PTHR33693:SF1">
    <property type="entry name" value="TYPE-4 URACIL-DNA GLYCOSYLASE"/>
    <property type="match status" value="1"/>
</dbReference>
<comment type="similarity">
    <text evidence="2">Belongs to the uracil-DNA glycosylase (UDG) superfamily. Type 4 (UDGa) family.</text>
</comment>
<evidence type="ECO:0000256" key="6">
    <source>
        <dbReference type="ARBA" id="ARBA00022723"/>
    </source>
</evidence>
<keyword evidence="10" id="KW-0411">Iron-sulfur</keyword>
<keyword evidence="6" id="KW-0479">Metal-binding</keyword>
<dbReference type="SMART" id="SM00474">
    <property type="entry name" value="35EXOc"/>
    <property type="match status" value="1"/>
</dbReference>
<evidence type="ECO:0000256" key="10">
    <source>
        <dbReference type="ARBA" id="ARBA00023014"/>
    </source>
</evidence>
<feature type="domain" description="Uracil-DNA glycosylase-like" evidence="13">
    <location>
        <begin position="1"/>
        <end position="132"/>
    </location>
</feature>
<dbReference type="GO" id="GO:0004844">
    <property type="term" value="F:uracil DNA N-glycosylase activity"/>
    <property type="evidence" value="ECO:0007669"/>
    <property type="project" value="UniProtKB-EC"/>
</dbReference>
<dbReference type="GO" id="GO:0046872">
    <property type="term" value="F:metal ion binding"/>
    <property type="evidence" value="ECO:0007669"/>
    <property type="project" value="UniProtKB-KW"/>
</dbReference>
<dbReference type="AlphaFoldDB" id="X1H0V1"/>
<dbReference type="Pfam" id="PF03167">
    <property type="entry name" value="UDG"/>
    <property type="match status" value="1"/>
</dbReference>
<evidence type="ECO:0000256" key="9">
    <source>
        <dbReference type="ARBA" id="ARBA00023004"/>
    </source>
</evidence>
<comment type="catalytic activity">
    <reaction evidence="1">
        <text>Hydrolyzes single-stranded DNA or mismatched double-stranded DNA and polynucleotides, releasing free uracil.</text>
        <dbReference type="EC" id="3.2.2.27"/>
    </reaction>
</comment>
<dbReference type="InterPro" id="IPR012337">
    <property type="entry name" value="RNaseH-like_sf"/>
</dbReference>
<name>X1H0V1_9ZZZZ</name>
<dbReference type="GO" id="GO:0003676">
    <property type="term" value="F:nucleic acid binding"/>
    <property type="evidence" value="ECO:0007669"/>
    <property type="project" value="InterPro"/>
</dbReference>
<evidence type="ECO:0000256" key="8">
    <source>
        <dbReference type="ARBA" id="ARBA00022801"/>
    </source>
</evidence>
<feature type="non-terminal residue" evidence="14">
    <location>
        <position position="373"/>
    </location>
</feature>
<dbReference type="SMART" id="SM00987">
    <property type="entry name" value="UreE_C"/>
    <property type="match status" value="1"/>
</dbReference>
<dbReference type="InterPro" id="IPR036397">
    <property type="entry name" value="RNaseH_sf"/>
</dbReference>
<sequence length="373" mass="42659">PGKREDDINKPFSGAAGGILDEMLASIGVKRSNVYITNVVRCRPPNNRKPKAPEIKACRYWLEYELKKVKPKYIVLLGGTALKAFPQLGKVNITGVRGRFFKVDEYEIFPTFHPAAVLYDDSKRAMLRIDLENFIAAVTGKKKKRERECDSTLVQSMNQLNDCIQDIKESTIVSLDLETTQLSPWAGDQSKIVLIGLGTKHNQWVIPLNHSENRIKINQKKLFKLLRNVLKGKRVIAQNGKFDSLWIKVKYGVNIDISDDTMIMSYLLDENTPNGLKFLASLHFGAPDYDITVEQKTGKGSLRTLAEYNAADVYYTRKLYFKFVKELRKDSRLYDFYRLVMMSAVNVFRDIEFNGIHVDMDKLQTVEAKMNAK</sequence>
<evidence type="ECO:0000256" key="3">
    <source>
        <dbReference type="ARBA" id="ARBA00012030"/>
    </source>
</evidence>
<dbReference type="InterPro" id="IPR002562">
    <property type="entry name" value="3'-5'_exonuclease_dom"/>
</dbReference>
<dbReference type="GO" id="GO:0006281">
    <property type="term" value="P:DNA repair"/>
    <property type="evidence" value="ECO:0007669"/>
    <property type="project" value="UniProtKB-KW"/>
</dbReference>
<evidence type="ECO:0000259" key="12">
    <source>
        <dbReference type="SMART" id="SM00474"/>
    </source>
</evidence>
<dbReference type="GO" id="GO:0008408">
    <property type="term" value="F:3'-5' exonuclease activity"/>
    <property type="evidence" value="ECO:0007669"/>
    <property type="project" value="InterPro"/>
</dbReference>
<dbReference type="InterPro" id="IPR005122">
    <property type="entry name" value="Uracil-DNA_glycosylase-like"/>
</dbReference>